<feature type="domain" description="Lantibiotic dehydratase N-terminal" evidence="1">
    <location>
        <begin position="74"/>
        <end position="725"/>
    </location>
</feature>
<dbReference type="EMBL" id="SMLD01000057">
    <property type="protein sequence ID" value="TDE47926.1"/>
    <property type="molecule type" value="Genomic_DNA"/>
</dbReference>
<dbReference type="InterPro" id="IPR006827">
    <property type="entry name" value="Lant_deHydtase_N"/>
</dbReference>
<sequence length="1083" mass="118932">MAQPGSGSVAAARAYGTGLYAASDLFVLRAPVLPADTFVNLGADAAVPAPAGTAETLAAARAEGRGILRTLAASPRVRQAVQVASPSLAATLPGLDANVPHDRATDRAYAALLHYLIRMSTRPTPLGLFAGVAPGTFLGEPAGNGEGIATLDRDPVRATRTRADSAWLAHLVERIGRDPKVRDKLRVRVNALLRRVGDRAVLVKADGTDEPERVELAVNPAFAAVLDLAGHDPAYGELAAALARRFPSTSPEKIRALLDRLWDLGVLLPDLLHSPTEPLPEVHLAKRLIDQGAPADAIDGLTRLRQLADDVDRGPRGGDVAGLERLEAHQRAMAPDFTGPAFQTDTALALEPATLPADVAATAAEAAELLMRLGCVQQRRPHIAGYHEVFLEHYGIDAEVPLLDVLNPETGLGPPGSYIRPARRPPWPPQAGQTHPERDRTLVELASHAAREGRPTVDLDDELIDRLAVWRPDAEHSRPRTSLDLFFALAAGSPEAIRDGRWRMVLNPIGIFGGWQAFGRFFDLFDEATVTRIRAQQRLEEVLRPDTVFAELNYGVRHRGGNVAGHPPTRDYEVCVNAAPTGPPVRRIPLADIVLGADADHFHLRSVSLGRTLSVGQTHAMTATWAPNICRALLEFSEDGYTPPCRFDWGAAADAPFLPRLVRGNVVVQPAQWTITAATFPACQDPDDFFRACRAWRRQWMVPRYVYLVELDNRLLLDLEHPTWVDRLHRQVTRLSARSGASVRLHEALPGPGDLWLRDRAGRPYHAEIVVPLVLRDRTRMPEPAAARTAAPPTTTRRWLPGDEWTHLKLYAAAELHDAIIAGPLRELLADDRFGRLVDRWFFIRYADPLPHLRLRFHARGPEPAAEVMSRCASWARGLVHAGQATDLAFCSYDREVERYGGGHAIDSVETAFWANSQAAVELLHLLRTGRFDPDVVRVAALHELYRAWDAGPPPLDGDGGVAAWMTDAARKRFRDVRPLLCEILTPGERRPDRRAPEYRAALEPVFARQRRPLAEAGGLIRDLASRGLLTGGERNVIESLAHIQSIRLAGIDRDQERLTWALWSLSRRAIRNRPAGTAGARR</sequence>
<name>A0A4R5FEW3_9ACTN</name>
<dbReference type="RefSeq" id="WP_132632207.1">
    <property type="nucleotide sequence ID" value="NZ_SMLD01000057.1"/>
</dbReference>
<feature type="domain" description="Thiopeptide-type bacteriocin biosynthesis" evidence="2">
    <location>
        <begin position="805"/>
        <end position="1064"/>
    </location>
</feature>
<proteinExistence type="predicted"/>
<accession>A0A4R5FEW3</accession>
<protein>
    <recommendedName>
        <fullName evidence="5">Lantibiotic dehydratase</fullName>
    </recommendedName>
</protein>
<keyword evidence="4" id="KW-1185">Reference proteome</keyword>
<evidence type="ECO:0000313" key="3">
    <source>
        <dbReference type="EMBL" id="TDE47926.1"/>
    </source>
</evidence>
<dbReference type="NCBIfam" id="TIGR03891">
    <property type="entry name" value="thiopep_ocin"/>
    <property type="match status" value="1"/>
</dbReference>
<gene>
    <name evidence="3" type="ORF">E1295_22040</name>
</gene>
<dbReference type="Pfam" id="PF14028">
    <property type="entry name" value="Lant_dehydr_C"/>
    <property type="match status" value="1"/>
</dbReference>
<reference evidence="3 4" key="1">
    <citation type="submission" date="2019-03" db="EMBL/GenBank/DDBJ databases">
        <title>Draft genome sequences of novel Actinobacteria.</title>
        <authorList>
            <person name="Sahin N."/>
            <person name="Ay H."/>
            <person name="Saygin H."/>
        </authorList>
    </citation>
    <scope>NUCLEOTIDE SEQUENCE [LARGE SCALE GENOMIC DNA]</scope>
    <source>
        <strain evidence="3 4">6K102</strain>
    </source>
</reference>
<evidence type="ECO:0008006" key="5">
    <source>
        <dbReference type="Google" id="ProtNLM"/>
    </source>
</evidence>
<evidence type="ECO:0000259" key="2">
    <source>
        <dbReference type="Pfam" id="PF14028"/>
    </source>
</evidence>
<dbReference type="Proteomes" id="UP000295136">
    <property type="component" value="Unassembled WGS sequence"/>
</dbReference>
<evidence type="ECO:0000313" key="4">
    <source>
        <dbReference type="Proteomes" id="UP000295136"/>
    </source>
</evidence>
<comment type="caution">
    <text evidence="3">The sequence shown here is derived from an EMBL/GenBank/DDBJ whole genome shotgun (WGS) entry which is preliminary data.</text>
</comment>
<dbReference type="InterPro" id="IPR023809">
    <property type="entry name" value="Thiopep_bacteriocin_synth_dom"/>
</dbReference>
<dbReference type="AlphaFoldDB" id="A0A4R5FEW3"/>
<dbReference type="Pfam" id="PF04738">
    <property type="entry name" value="Lant_dehydr_N"/>
    <property type="match status" value="1"/>
</dbReference>
<evidence type="ECO:0000259" key="1">
    <source>
        <dbReference type="Pfam" id="PF04738"/>
    </source>
</evidence>
<organism evidence="3 4">
    <name type="scientific">Nonomuraea mesophila</name>
    <dbReference type="NCBI Taxonomy" id="2530382"/>
    <lineage>
        <taxon>Bacteria</taxon>
        <taxon>Bacillati</taxon>
        <taxon>Actinomycetota</taxon>
        <taxon>Actinomycetes</taxon>
        <taxon>Streptosporangiales</taxon>
        <taxon>Streptosporangiaceae</taxon>
        <taxon>Nonomuraea</taxon>
    </lineage>
</organism>